<dbReference type="InterPro" id="IPR012859">
    <property type="entry name" value="Pilin_N_archaeal"/>
</dbReference>
<keyword evidence="4" id="KW-1185">Reference proteome</keyword>
<protein>
    <recommendedName>
        <fullName evidence="2">Archaeal Type IV pilin N-terminal domain-containing protein</fullName>
    </recommendedName>
</protein>
<dbReference type="Pfam" id="PF07790">
    <property type="entry name" value="Pilin_N"/>
    <property type="match status" value="1"/>
</dbReference>
<feature type="domain" description="Archaeal Type IV pilin N-terminal" evidence="2">
    <location>
        <begin position="7"/>
        <end position="79"/>
    </location>
</feature>
<evidence type="ECO:0000313" key="3">
    <source>
        <dbReference type="EMBL" id="MDV0442475.1"/>
    </source>
</evidence>
<dbReference type="AlphaFoldDB" id="A0AAE4SCF7"/>
<proteinExistence type="predicted"/>
<dbReference type="NCBIfam" id="TIGR02537">
    <property type="entry name" value="arch_flag_Nterm"/>
    <property type="match status" value="1"/>
</dbReference>
<gene>
    <name evidence="3" type="ORF">McpAg1_17190</name>
</gene>
<evidence type="ECO:0000256" key="1">
    <source>
        <dbReference type="SAM" id="Phobius"/>
    </source>
</evidence>
<keyword evidence="1" id="KW-0812">Transmembrane</keyword>
<evidence type="ECO:0000259" key="2">
    <source>
        <dbReference type="Pfam" id="PF07790"/>
    </source>
</evidence>
<dbReference type="Proteomes" id="UP001273136">
    <property type="component" value="Unassembled WGS sequence"/>
</dbReference>
<sequence length="381" mass="42705">MRGKGNSGVSPVIGMILIVAITVVMAAVVGVTVLGFGDAVSGGKTIGVVPHTTGDDTKPLQLTFWGEDLVKMKGVQVAVATAGGVRIGTPVNNLTVFSDGVPVLIEFEEGFDEGYYPMVITATFDDKTEQVIYTGKMRVGAKWKTPQEVSDRARIAISCDVMNYRLNITDKSTYVEEYPVKKWTLDYDDGTPIKEYSPLEYPKDTKLFLHDYPKLNAILSEKSYNVTFTVYYEDDKCTSVTEEVTTYLSIEDEGIRKYLKVFKFQTKYLLKDGEDPENNMDTFMDLRFVNTVTIWRESLPKQGVQVTIARNIDTRYNYWMDVDGWYFYDDEDKDKENPTDSPTGITVLANAKPGDVRSITVAPYNNTAGILMTHTVTITIR</sequence>
<dbReference type="EMBL" id="JAWDKA010000010">
    <property type="protein sequence ID" value="MDV0442475.1"/>
    <property type="molecule type" value="Genomic_DNA"/>
</dbReference>
<keyword evidence="1" id="KW-1133">Transmembrane helix</keyword>
<keyword evidence="1" id="KW-0472">Membrane</keyword>
<reference evidence="3" key="1">
    <citation type="submission" date="2023-06" db="EMBL/GenBank/DDBJ databases">
        <title>Genome sequence of Methancorpusculaceae sp. Ag1.</title>
        <authorList>
            <person name="Protasov E."/>
            <person name="Platt K."/>
            <person name="Poehlein A."/>
            <person name="Daniel R."/>
            <person name="Brune A."/>
        </authorList>
    </citation>
    <scope>NUCLEOTIDE SEQUENCE</scope>
    <source>
        <strain evidence="3">Ag1</strain>
    </source>
</reference>
<comment type="caution">
    <text evidence="3">The sequence shown here is derived from an EMBL/GenBank/DDBJ whole genome shotgun (WGS) entry which is preliminary data.</text>
</comment>
<evidence type="ECO:0000313" key="4">
    <source>
        <dbReference type="Proteomes" id="UP001273136"/>
    </source>
</evidence>
<dbReference type="InterPro" id="IPR013373">
    <property type="entry name" value="Flagellin/pilin_N_arc"/>
</dbReference>
<feature type="transmembrane region" description="Helical" evidence="1">
    <location>
        <begin position="12"/>
        <end position="36"/>
    </location>
</feature>
<accession>A0AAE4SCF7</accession>
<name>A0AAE4SCF7_9EURY</name>
<organism evidence="3 4">
    <name type="scientific">Methanorbis furvi</name>
    <dbReference type="NCBI Taxonomy" id="3028299"/>
    <lineage>
        <taxon>Archaea</taxon>
        <taxon>Methanobacteriati</taxon>
        <taxon>Methanobacteriota</taxon>
        <taxon>Stenosarchaea group</taxon>
        <taxon>Methanomicrobia</taxon>
        <taxon>Methanomicrobiales</taxon>
        <taxon>Methanocorpusculaceae</taxon>
        <taxon>Methanorbis</taxon>
    </lineage>
</organism>